<proteinExistence type="predicted"/>
<dbReference type="Proteomes" id="UP000317648">
    <property type="component" value="Chromosome"/>
</dbReference>
<dbReference type="PROSITE" id="PS50125">
    <property type="entry name" value="GUANYLATE_CYCLASE_2"/>
    <property type="match status" value="1"/>
</dbReference>
<dbReference type="CDD" id="cd00060">
    <property type="entry name" value="FHA"/>
    <property type="match status" value="1"/>
</dbReference>
<dbReference type="Gene3D" id="3.30.70.1230">
    <property type="entry name" value="Nucleotide cyclase"/>
    <property type="match status" value="1"/>
</dbReference>
<dbReference type="RefSeq" id="WP_145049736.1">
    <property type="nucleotide sequence ID" value="NZ_CP036433.1"/>
</dbReference>
<keyword evidence="3" id="KW-1185">Reference proteome</keyword>
<dbReference type="Pfam" id="PF00211">
    <property type="entry name" value="Guanylate_cyc"/>
    <property type="match status" value="1"/>
</dbReference>
<dbReference type="PANTHER" id="PTHR43081:SF20">
    <property type="entry name" value="TWO-COMPONENT RESPONSE REGULATOR"/>
    <property type="match status" value="1"/>
</dbReference>
<organism evidence="2 3">
    <name type="scientific">Lignipirellula cremea</name>
    <dbReference type="NCBI Taxonomy" id="2528010"/>
    <lineage>
        <taxon>Bacteria</taxon>
        <taxon>Pseudomonadati</taxon>
        <taxon>Planctomycetota</taxon>
        <taxon>Planctomycetia</taxon>
        <taxon>Pirellulales</taxon>
        <taxon>Pirellulaceae</taxon>
        <taxon>Lignipirellula</taxon>
    </lineage>
</organism>
<keyword evidence="2" id="KW-0456">Lyase</keyword>
<dbReference type="CDD" id="cd07302">
    <property type="entry name" value="CHD"/>
    <property type="match status" value="1"/>
</dbReference>
<dbReference type="GO" id="GO:0035556">
    <property type="term" value="P:intracellular signal transduction"/>
    <property type="evidence" value="ECO:0007669"/>
    <property type="project" value="InterPro"/>
</dbReference>
<protein>
    <submittedName>
        <fullName evidence="2">Adenylate cyclase 1</fullName>
        <ecNumber evidence="2">4.6.1.1</ecNumber>
    </submittedName>
</protein>
<evidence type="ECO:0000313" key="3">
    <source>
        <dbReference type="Proteomes" id="UP000317648"/>
    </source>
</evidence>
<gene>
    <name evidence="2" type="primary">cyaA_1</name>
    <name evidence="2" type="ORF">Pla8534_09450</name>
</gene>
<evidence type="ECO:0000313" key="2">
    <source>
        <dbReference type="EMBL" id="QDU93166.1"/>
    </source>
</evidence>
<dbReference type="GO" id="GO:0004016">
    <property type="term" value="F:adenylate cyclase activity"/>
    <property type="evidence" value="ECO:0007669"/>
    <property type="project" value="UniProtKB-EC"/>
</dbReference>
<dbReference type="InterPro" id="IPR050697">
    <property type="entry name" value="Adenylyl/Guanylyl_Cyclase_3/4"/>
</dbReference>
<dbReference type="SUPFAM" id="SSF49879">
    <property type="entry name" value="SMAD/FHA domain"/>
    <property type="match status" value="1"/>
</dbReference>
<evidence type="ECO:0000259" key="1">
    <source>
        <dbReference type="PROSITE" id="PS50125"/>
    </source>
</evidence>
<name>A0A518DMU8_9BACT</name>
<dbReference type="GO" id="GO:0006171">
    <property type="term" value="P:cAMP biosynthetic process"/>
    <property type="evidence" value="ECO:0007669"/>
    <property type="project" value="TreeGrafter"/>
</dbReference>
<dbReference type="KEGG" id="lcre:Pla8534_09450"/>
<feature type="domain" description="Guanylate cyclase" evidence="1">
    <location>
        <begin position="317"/>
        <end position="448"/>
    </location>
</feature>
<dbReference type="Gene3D" id="2.60.200.20">
    <property type="match status" value="1"/>
</dbReference>
<dbReference type="SUPFAM" id="SSF55073">
    <property type="entry name" value="Nucleotide cyclase"/>
    <property type="match status" value="1"/>
</dbReference>
<dbReference type="EMBL" id="CP036433">
    <property type="protein sequence ID" value="QDU93166.1"/>
    <property type="molecule type" value="Genomic_DNA"/>
</dbReference>
<dbReference type="AlphaFoldDB" id="A0A518DMU8"/>
<reference evidence="2 3" key="1">
    <citation type="submission" date="2019-02" db="EMBL/GenBank/DDBJ databases">
        <title>Deep-cultivation of Planctomycetes and their phenomic and genomic characterization uncovers novel biology.</title>
        <authorList>
            <person name="Wiegand S."/>
            <person name="Jogler M."/>
            <person name="Boedeker C."/>
            <person name="Pinto D."/>
            <person name="Vollmers J."/>
            <person name="Rivas-Marin E."/>
            <person name="Kohn T."/>
            <person name="Peeters S.H."/>
            <person name="Heuer A."/>
            <person name="Rast P."/>
            <person name="Oberbeckmann S."/>
            <person name="Bunk B."/>
            <person name="Jeske O."/>
            <person name="Meyerdierks A."/>
            <person name="Storesund J.E."/>
            <person name="Kallscheuer N."/>
            <person name="Luecker S."/>
            <person name="Lage O.M."/>
            <person name="Pohl T."/>
            <person name="Merkel B.J."/>
            <person name="Hornburger P."/>
            <person name="Mueller R.-W."/>
            <person name="Bruemmer F."/>
            <person name="Labrenz M."/>
            <person name="Spormann A.M."/>
            <person name="Op den Camp H."/>
            <person name="Overmann J."/>
            <person name="Amann R."/>
            <person name="Jetten M.S.M."/>
            <person name="Mascher T."/>
            <person name="Medema M.H."/>
            <person name="Devos D.P."/>
            <person name="Kaster A.-K."/>
            <person name="Ovreas L."/>
            <person name="Rohde M."/>
            <person name="Galperin M.Y."/>
            <person name="Jogler C."/>
        </authorList>
    </citation>
    <scope>NUCLEOTIDE SEQUENCE [LARGE SCALE GENOMIC DNA]</scope>
    <source>
        <strain evidence="2 3">Pla85_3_4</strain>
    </source>
</reference>
<sequence length="573" mass="63939">MPQAQTVRLGRAPRNGWAVPWDLRVSRDHADIELKNDQLRVTCLERALNPCYFDGEISKDFLVAVGGEFRIGGTTFRVLSTDSELHPQPVVPETPLMEYSYRHEDAKGFDFRRADHRLDVLWNLPKIIAMSRTDEEFAQHLVGLLLDGIPRAEAAAVVQYGVGEDADNTKPLMMRLDSRNQDSTRLRPSRRLILTAQERGETILHLWSDAAAGDSKYTVSGNFDWAFSTPITDAASAGWSLYVSGRLWPEANGAEDLNGDIRFTQFIAQVVGAIRHMRQLESQQATYRQFFSPKIIRQFAGRGDINKRLEPREAQVTALFCDLRGFSQKAEDGQHDLHDLLHRCSDALGFMTEAILGHDGAIADFQGDAALGFWGWPVDEGPLPACRAALQMHDLFRRVRRQPNHPLSDFFIGIGIAHGNAIAGKIGAQAVAKVGVFGPVVNLASRLEGLTKILKVPMLVDEVTARMVRENADEMNGARCRQMATIAPYGMKTSVQLSQLLPPAGDDDILTDDQIVLYEAALTLFNQGDWRRSRELLEEMPAWDGGRKFLLKTMGHREDPPDSWQGVIAMTSK</sequence>
<dbReference type="EC" id="4.6.1.1" evidence="2"/>
<dbReference type="InterPro" id="IPR008984">
    <property type="entry name" value="SMAD_FHA_dom_sf"/>
</dbReference>
<dbReference type="OrthoDB" id="9806704at2"/>
<accession>A0A518DMU8</accession>
<dbReference type="PANTHER" id="PTHR43081">
    <property type="entry name" value="ADENYLATE CYCLASE, TERMINAL-DIFFERENTIATION SPECIFIC-RELATED"/>
    <property type="match status" value="1"/>
</dbReference>
<dbReference type="InterPro" id="IPR001054">
    <property type="entry name" value="A/G_cyclase"/>
</dbReference>
<dbReference type="InterPro" id="IPR029787">
    <property type="entry name" value="Nucleotide_cyclase"/>
</dbReference>